<dbReference type="EMBL" id="FOXH01000011">
    <property type="protein sequence ID" value="SFQ16147.1"/>
    <property type="molecule type" value="Genomic_DNA"/>
</dbReference>
<dbReference type="AlphaFoldDB" id="A0A1I5W963"/>
<name>A0A1I5W963_9BACT</name>
<protein>
    <submittedName>
        <fullName evidence="1">Uncharacterized protein</fullName>
    </submittedName>
</protein>
<sequence length="51" mass="5683">MAVTRLIRKDRRNKAIANNKVAAIKHLKSRPTIQLVDIEAIKAEFAAKAAK</sequence>
<dbReference type="Proteomes" id="UP000199306">
    <property type="component" value="Unassembled WGS sequence"/>
</dbReference>
<evidence type="ECO:0000313" key="1">
    <source>
        <dbReference type="EMBL" id="SFQ16147.1"/>
    </source>
</evidence>
<proteinExistence type="predicted"/>
<organism evidence="1 2">
    <name type="scientific">Pseudarcicella hirudinis</name>
    <dbReference type="NCBI Taxonomy" id="1079859"/>
    <lineage>
        <taxon>Bacteria</taxon>
        <taxon>Pseudomonadati</taxon>
        <taxon>Bacteroidota</taxon>
        <taxon>Cytophagia</taxon>
        <taxon>Cytophagales</taxon>
        <taxon>Flectobacillaceae</taxon>
        <taxon>Pseudarcicella</taxon>
    </lineage>
</organism>
<gene>
    <name evidence="1" type="ORF">SAMN04515674_11150</name>
</gene>
<reference evidence="1 2" key="1">
    <citation type="submission" date="2016-10" db="EMBL/GenBank/DDBJ databases">
        <authorList>
            <person name="de Groot N.N."/>
        </authorList>
    </citation>
    <scope>NUCLEOTIDE SEQUENCE [LARGE SCALE GENOMIC DNA]</scope>
    <source>
        <strain evidence="2">E92,LMG 26720,CCM 7988</strain>
    </source>
</reference>
<accession>A0A1I5W963</accession>
<dbReference type="RefSeq" id="WP_177219439.1">
    <property type="nucleotide sequence ID" value="NZ_FOXH01000011.1"/>
</dbReference>
<keyword evidence="2" id="KW-1185">Reference proteome</keyword>
<evidence type="ECO:0000313" key="2">
    <source>
        <dbReference type="Proteomes" id="UP000199306"/>
    </source>
</evidence>